<evidence type="ECO:0000313" key="3">
    <source>
        <dbReference type="Proteomes" id="UP000501179"/>
    </source>
</evidence>
<protein>
    <submittedName>
        <fullName evidence="2">Uncharacterized protein</fullName>
    </submittedName>
</protein>
<dbReference type="RefSeq" id="WP_167035476.1">
    <property type="nucleotide sequence ID" value="NZ_CP050177.1"/>
</dbReference>
<proteinExistence type="predicted"/>
<dbReference type="AlphaFoldDB" id="A0A6G9H784"/>
<feature type="compositionally biased region" description="Basic residues" evidence="1">
    <location>
        <begin position="62"/>
        <end position="72"/>
    </location>
</feature>
<sequence>MPSSPSRQDPSQEPAAEGALNARPQHHDIFLEPRYTVELPPLSDDEMDNESESFFVRPPVPVRRRTSAPRRS</sequence>
<evidence type="ECO:0000256" key="1">
    <source>
        <dbReference type="SAM" id="MobiDB-lite"/>
    </source>
</evidence>
<feature type="compositionally biased region" description="Polar residues" evidence="1">
    <location>
        <begin position="1"/>
        <end position="11"/>
    </location>
</feature>
<feature type="region of interest" description="Disordered" evidence="1">
    <location>
        <begin position="1"/>
        <end position="28"/>
    </location>
</feature>
<accession>A0A6G9H784</accession>
<keyword evidence="3" id="KW-1185">Reference proteome</keyword>
<organism evidence="2 3">
    <name type="scientific">Streptomyces liangshanensis</name>
    <dbReference type="NCBI Taxonomy" id="2717324"/>
    <lineage>
        <taxon>Bacteria</taxon>
        <taxon>Bacillati</taxon>
        <taxon>Actinomycetota</taxon>
        <taxon>Actinomycetes</taxon>
        <taxon>Kitasatosporales</taxon>
        <taxon>Streptomycetaceae</taxon>
        <taxon>Streptomyces</taxon>
    </lineage>
</organism>
<reference evidence="2 3" key="1">
    <citation type="submission" date="2020-03" db="EMBL/GenBank/DDBJ databases">
        <title>A novel species.</title>
        <authorList>
            <person name="Gao J."/>
        </authorList>
    </citation>
    <scope>NUCLEOTIDE SEQUENCE [LARGE SCALE GENOMIC DNA]</scope>
    <source>
        <strain evidence="2 3">QMT-12</strain>
    </source>
</reference>
<feature type="region of interest" description="Disordered" evidence="1">
    <location>
        <begin position="41"/>
        <end position="72"/>
    </location>
</feature>
<dbReference type="Proteomes" id="UP000501179">
    <property type="component" value="Chromosome"/>
</dbReference>
<name>A0A6G9H784_9ACTN</name>
<evidence type="ECO:0000313" key="2">
    <source>
        <dbReference type="EMBL" id="QIQ06408.1"/>
    </source>
</evidence>
<gene>
    <name evidence="2" type="ORF">HA039_32520</name>
</gene>
<dbReference type="KEGG" id="slia:HA039_32520"/>
<dbReference type="EMBL" id="CP050177">
    <property type="protein sequence ID" value="QIQ06408.1"/>
    <property type="molecule type" value="Genomic_DNA"/>
</dbReference>